<accession>A0A7E6EYA1</accession>
<proteinExistence type="predicted"/>
<dbReference type="Proteomes" id="UP000515154">
    <property type="component" value="Linkage group LG7"/>
</dbReference>
<dbReference type="KEGG" id="osn:118764136"/>
<reference evidence="2" key="1">
    <citation type="submission" date="2025-08" db="UniProtKB">
        <authorList>
            <consortium name="RefSeq"/>
        </authorList>
    </citation>
    <scope>IDENTIFICATION</scope>
</reference>
<dbReference type="AlphaFoldDB" id="A0A7E6EYA1"/>
<sequence length="234" mass="27156">MTVVSTNDSNEISFFKRSEWIKAYAISKGANSSIYNSFLNIGSPSTWNVDKCSGIYRPNFFRHPILDIWNHLPIEQVKLVLYKNHADIVTMVFDGRNTTLQSWFSLNNLKSSPWTDLIPENNHYFSVAGVENLRRFYVAQARGGCLTHRGWLAMMDGFHGCGWEQSDHYPTILYSETKLSTMWHDAAATTKVPLFFSELMITMVNYIPTTITHFFSYFRQYASHYVVQKLYSHF</sequence>
<organism evidence="1 2">
    <name type="scientific">Octopus sinensis</name>
    <name type="common">East Asian common octopus</name>
    <dbReference type="NCBI Taxonomy" id="2607531"/>
    <lineage>
        <taxon>Eukaryota</taxon>
        <taxon>Metazoa</taxon>
        <taxon>Spiralia</taxon>
        <taxon>Lophotrochozoa</taxon>
        <taxon>Mollusca</taxon>
        <taxon>Cephalopoda</taxon>
        <taxon>Coleoidea</taxon>
        <taxon>Octopodiformes</taxon>
        <taxon>Octopoda</taxon>
        <taxon>Incirrata</taxon>
        <taxon>Octopodidae</taxon>
        <taxon>Octopus</taxon>
    </lineage>
</organism>
<protein>
    <submittedName>
        <fullName evidence="2">Uncharacterized protein LOC118764136</fullName>
    </submittedName>
</protein>
<evidence type="ECO:0000313" key="2">
    <source>
        <dbReference type="RefSeq" id="XP_036360298.1"/>
    </source>
</evidence>
<evidence type="ECO:0000313" key="1">
    <source>
        <dbReference type="Proteomes" id="UP000515154"/>
    </source>
</evidence>
<gene>
    <name evidence="2" type="primary">LOC118764136</name>
</gene>
<name>A0A7E6EYA1_9MOLL</name>
<keyword evidence="1" id="KW-1185">Reference proteome</keyword>
<dbReference type="RefSeq" id="XP_036360298.1">
    <property type="nucleotide sequence ID" value="XM_036504405.1"/>
</dbReference>